<keyword evidence="1" id="KW-0732">Signal</keyword>
<dbReference type="EMBL" id="QJUP01000001">
    <property type="protein sequence ID" value="TBU99794.1"/>
    <property type="molecule type" value="Genomic_DNA"/>
</dbReference>
<evidence type="ECO:0000313" key="3">
    <source>
        <dbReference type="EMBL" id="TBU99794.1"/>
    </source>
</evidence>
<dbReference type="Proteomes" id="UP000292639">
    <property type="component" value="Unassembled WGS sequence"/>
</dbReference>
<accession>A0A4Q9RDK9</accession>
<dbReference type="AlphaFoldDB" id="A0A4Q9RDK9"/>
<dbReference type="PROSITE" id="PS51257">
    <property type="entry name" value="PROKAR_LIPOPROTEIN"/>
    <property type="match status" value="1"/>
</dbReference>
<dbReference type="Pfam" id="PF13590">
    <property type="entry name" value="DUF4136"/>
    <property type="match status" value="1"/>
</dbReference>
<dbReference type="OrthoDB" id="7019059at2"/>
<feature type="signal peptide" evidence="1">
    <location>
        <begin position="1"/>
        <end position="24"/>
    </location>
</feature>
<feature type="domain" description="DUF4136" evidence="2">
    <location>
        <begin position="25"/>
        <end position="181"/>
    </location>
</feature>
<dbReference type="InterPro" id="IPR025411">
    <property type="entry name" value="DUF4136"/>
</dbReference>
<proteinExistence type="predicted"/>
<sequence>MLRQLLLIPLLLLLAACQSQPALRDFDPTRDFSAYRSWSWMEPAVQFRPADPRIQSGLTEQRIREAVSEQLDQHGLRPAQGTADLQVRAWLIVDTRTQQYSTGGGYWGGPWHPYWGPSIYADNRIVEYQVATLQIDLHDARDGKLVWRGSAEQALSDRQLSPAERASRIRQIVAKVLARYPTH</sequence>
<protein>
    <submittedName>
        <fullName evidence="3">DUF4136 domain-containing protein</fullName>
    </submittedName>
</protein>
<comment type="caution">
    <text evidence="3">The sequence shown here is derived from an EMBL/GenBank/DDBJ whole genome shotgun (WGS) entry which is preliminary data.</text>
</comment>
<feature type="chain" id="PRO_5020416579" evidence="1">
    <location>
        <begin position="25"/>
        <end position="183"/>
    </location>
</feature>
<dbReference type="Gene3D" id="3.30.160.670">
    <property type="match status" value="1"/>
</dbReference>
<dbReference type="RefSeq" id="WP_131183318.1">
    <property type="nucleotide sequence ID" value="NZ_QJUO01000003.1"/>
</dbReference>
<gene>
    <name evidence="3" type="ORF">DNJ96_00375</name>
</gene>
<evidence type="ECO:0000259" key="2">
    <source>
        <dbReference type="Pfam" id="PF13590"/>
    </source>
</evidence>
<organism evidence="3 4">
    <name type="scientific">Stutzerimonas kirkiae</name>
    <dbReference type="NCBI Taxonomy" id="2211392"/>
    <lineage>
        <taxon>Bacteria</taxon>
        <taxon>Pseudomonadati</taxon>
        <taxon>Pseudomonadota</taxon>
        <taxon>Gammaproteobacteria</taxon>
        <taxon>Pseudomonadales</taxon>
        <taxon>Pseudomonadaceae</taxon>
        <taxon>Stutzerimonas</taxon>
    </lineage>
</organism>
<evidence type="ECO:0000256" key="1">
    <source>
        <dbReference type="SAM" id="SignalP"/>
    </source>
</evidence>
<reference evidence="3 4" key="1">
    <citation type="submission" date="2018-06" db="EMBL/GenBank/DDBJ databases">
        <title>Three novel Pseudomonas species isolated from symptomatic oak.</title>
        <authorList>
            <person name="Bueno-Gonzalez V."/>
            <person name="Brady C."/>
        </authorList>
    </citation>
    <scope>NUCLEOTIDE SEQUENCE [LARGE SCALE GENOMIC DNA]</scope>
    <source>
        <strain evidence="3 4">P17C</strain>
    </source>
</reference>
<keyword evidence="4" id="KW-1185">Reference proteome</keyword>
<name>A0A4Q9RDK9_9GAMM</name>
<evidence type="ECO:0000313" key="4">
    <source>
        <dbReference type="Proteomes" id="UP000292639"/>
    </source>
</evidence>